<sequence>MAKKGFLLFGTVCLLGVGCGVGLFSLINPLDEKETRAVKVDKVIHVKKEVTKQSSQPEILDKTNSLFDSHQVVGEAVYPRLNIDGSKISENIMPMGTVVSVKPVPENDEWVEIVSDPPKGFIEKRLLTARQEHIAAREAKRQGNLSPLELKAQLDAQITDFLAKNGGDVSIYLETVDQKFSYHHNGDKVNRTASSIKLPFIAYLMTLADQEAIDLTTELTFLEHNRMGGTGIIQFEPAGKNYTLKQLAELTIRYSDNIAYIMLLNHLGEANFINFLAKLDANSPNNRVFSTARILSKSMAYVHQKQEKNQDSHIGTLYDWLQQSTFDDGVAVGLPGVNVSHKTGWMPMYMVSNDIALVHDKERPYYITIMTNGYNDAYSEKAISDLSKLIDDQLLQLSHHE</sequence>
<dbReference type="InterPro" id="IPR000871">
    <property type="entry name" value="Beta-lactam_class-A"/>
</dbReference>
<dbReference type="GO" id="GO:0030655">
    <property type="term" value="P:beta-lactam antibiotic catabolic process"/>
    <property type="evidence" value="ECO:0007669"/>
    <property type="project" value="InterPro"/>
</dbReference>
<dbReference type="Proteomes" id="UP000188246">
    <property type="component" value="Chromosome"/>
</dbReference>
<feature type="domain" description="Beta-lactamase class A catalytic" evidence="1">
    <location>
        <begin position="170"/>
        <end position="371"/>
    </location>
</feature>
<reference evidence="2 3" key="1">
    <citation type="journal article" date="2010" name="Int. J. Syst. Evol. Microbiol.">
        <title>Vagococcus penaei sp. nov., isolated from spoilage microbiota of cooked shrimp (Penaeus vannamei).</title>
        <authorList>
            <person name="Jaffres E."/>
            <person name="Prevost H."/>
            <person name="Rossero A."/>
            <person name="Joffraud J.J."/>
            <person name="Dousset X."/>
        </authorList>
    </citation>
    <scope>NUCLEOTIDE SEQUENCE [LARGE SCALE GENOMIC DNA]</scope>
    <source>
        <strain evidence="2 3">CD276</strain>
    </source>
</reference>
<dbReference type="RefSeq" id="WP_077275428.1">
    <property type="nucleotide sequence ID" value="NZ_CP019609.1"/>
</dbReference>
<dbReference type="Gene3D" id="3.40.710.10">
    <property type="entry name" value="DD-peptidase/beta-lactamase superfamily"/>
    <property type="match status" value="1"/>
</dbReference>
<dbReference type="EMBL" id="CP019609">
    <property type="protein sequence ID" value="AQP53335.1"/>
    <property type="molecule type" value="Genomic_DNA"/>
</dbReference>
<dbReference type="PANTHER" id="PTHR35333">
    <property type="entry name" value="BETA-LACTAMASE"/>
    <property type="match status" value="1"/>
</dbReference>
<name>A0A1Q2D4X7_9ENTE</name>
<dbReference type="PROSITE" id="PS51257">
    <property type="entry name" value="PROKAR_LIPOPROTEIN"/>
    <property type="match status" value="1"/>
</dbReference>
<evidence type="ECO:0000259" key="1">
    <source>
        <dbReference type="Pfam" id="PF13354"/>
    </source>
</evidence>
<evidence type="ECO:0000313" key="3">
    <source>
        <dbReference type="Proteomes" id="UP000188246"/>
    </source>
</evidence>
<dbReference type="OrthoDB" id="9775096at2"/>
<dbReference type="AlphaFoldDB" id="A0A1Q2D4X7"/>
<keyword evidence="3" id="KW-1185">Reference proteome</keyword>
<accession>A0A1Q2D4X7</accession>
<dbReference type="SUPFAM" id="SSF56601">
    <property type="entry name" value="beta-lactamase/transpeptidase-like"/>
    <property type="match status" value="1"/>
</dbReference>
<dbReference type="KEGG" id="vpi:BW732_03190"/>
<dbReference type="GO" id="GO:0046677">
    <property type="term" value="P:response to antibiotic"/>
    <property type="evidence" value="ECO:0007669"/>
    <property type="project" value="InterPro"/>
</dbReference>
<evidence type="ECO:0000313" key="2">
    <source>
        <dbReference type="EMBL" id="AQP53335.1"/>
    </source>
</evidence>
<dbReference type="Pfam" id="PF13354">
    <property type="entry name" value="Beta-lactamase2"/>
    <property type="match status" value="1"/>
</dbReference>
<dbReference type="PANTHER" id="PTHR35333:SF3">
    <property type="entry name" value="BETA-LACTAMASE-TYPE TRANSPEPTIDASE FOLD CONTAINING PROTEIN"/>
    <property type="match status" value="1"/>
</dbReference>
<dbReference type="InterPro" id="IPR045155">
    <property type="entry name" value="Beta-lactam_cat"/>
</dbReference>
<dbReference type="GO" id="GO:0008800">
    <property type="term" value="F:beta-lactamase activity"/>
    <property type="evidence" value="ECO:0007669"/>
    <property type="project" value="InterPro"/>
</dbReference>
<dbReference type="InterPro" id="IPR012338">
    <property type="entry name" value="Beta-lactam/transpept-like"/>
</dbReference>
<dbReference type="STRING" id="633807.BW732_03190"/>
<protein>
    <recommendedName>
        <fullName evidence="1">Beta-lactamase class A catalytic domain-containing protein</fullName>
    </recommendedName>
</protein>
<organism evidence="2 3">
    <name type="scientific">Vagococcus penaei</name>
    <dbReference type="NCBI Taxonomy" id="633807"/>
    <lineage>
        <taxon>Bacteria</taxon>
        <taxon>Bacillati</taxon>
        <taxon>Bacillota</taxon>
        <taxon>Bacilli</taxon>
        <taxon>Lactobacillales</taxon>
        <taxon>Enterococcaceae</taxon>
        <taxon>Vagococcus</taxon>
    </lineage>
</organism>
<gene>
    <name evidence="2" type="ORF">BW732_03190</name>
</gene>
<proteinExistence type="predicted"/>